<dbReference type="InterPro" id="IPR042175">
    <property type="entry name" value="Cell/Rod_MreC_2"/>
</dbReference>
<dbReference type="EMBL" id="NPOA01000026">
    <property type="protein sequence ID" value="PAV27619.1"/>
    <property type="molecule type" value="Genomic_DNA"/>
</dbReference>
<evidence type="ECO:0000256" key="3">
    <source>
        <dbReference type="ARBA" id="ARBA00022960"/>
    </source>
</evidence>
<dbReference type="Proteomes" id="UP000218887">
    <property type="component" value="Unassembled WGS sequence"/>
</dbReference>
<keyword evidence="3 5" id="KW-0133">Cell shape</keyword>
<gene>
    <name evidence="8" type="primary">mreC</name>
    <name evidence="8" type="ORF">CIL05_21075</name>
</gene>
<dbReference type="Gene3D" id="2.40.10.340">
    <property type="entry name" value="Rod shape-determining protein MreC, domain 1"/>
    <property type="match status" value="1"/>
</dbReference>
<comment type="similarity">
    <text evidence="1 5">Belongs to the MreC family.</text>
</comment>
<feature type="coiled-coil region" evidence="6">
    <location>
        <begin position="65"/>
        <end position="112"/>
    </location>
</feature>
<reference evidence="8 9" key="1">
    <citation type="submission" date="2017-08" db="EMBL/GenBank/DDBJ databases">
        <title>Virgibacillus indicus sp. nov. and Virgibacillus profoundi sp. nov, two moderately halophilic bacteria isolated from marine sediment by using the Microfluidic Streak Plate.</title>
        <authorList>
            <person name="Xu B."/>
            <person name="Hu B."/>
            <person name="Wang J."/>
            <person name="Zhu Y."/>
            <person name="Huang L."/>
            <person name="Du W."/>
            <person name="Huang Y."/>
        </authorList>
    </citation>
    <scope>NUCLEOTIDE SEQUENCE [LARGE SCALE GENOMIC DNA]</scope>
    <source>
        <strain evidence="8 9">IO3-P3-H5</strain>
    </source>
</reference>
<dbReference type="GO" id="GO:0005886">
    <property type="term" value="C:plasma membrane"/>
    <property type="evidence" value="ECO:0007669"/>
    <property type="project" value="TreeGrafter"/>
</dbReference>
<evidence type="ECO:0000256" key="5">
    <source>
        <dbReference type="PIRNR" id="PIRNR038471"/>
    </source>
</evidence>
<dbReference type="AlphaFoldDB" id="A0A2A2I7A2"/>
<comment type="function">
    <text evidence="5">Involved in formation and maintenance of cell shape.</text>
</comment>
<evidence type="ECO:0000313" key="8">
    <source>
        <dbReference type="EMBL" id="PAV27619.1"/>
    </source>
</evidence>
<evidence type="ECO:0000256" key="4">
    <source>
        <dbReference type="ARBA" id="ARBA00032089"/>
    </source>
</evidence>
<dbReference type="PANTHER" id="PTHR34138">
    <property type="entry name" value="CELL SHAPE-DETERMINING PROTEIN MREC"/>
    <property type="match status" value="1"/>
</dbReference>
<dbReference type="GO" id="GO:0008360">
    <property type="term" value="P:regulation of cell shape"/>
    <property type="evidence" value="ECO:0007669"/>
    <property type="project" value="UniProtKB-KW"/>
</dbReference>
<dbReference type="Pfam" id="PF04085">
    <property type="entry name" value="MreC"/>
    <property type="match status" value="1"/>
</dbReference>
<proteinExistence type="inferred from homology"/>
<keyword evidence="6" id="KW-0175">Coiled coil</keyword>
<dbReference type="PANTHER" id="PTHR34138:SF1">
    <property type="entry name" value="CELL SHAPE-DETERMINING PROTEIN MREC"/>
    <property type="match status" value="1"/>
</dbReference>
<comment type="caution">
    <text evidence="8">The sequence shown here is derived from an EMBL/GenBank/DDBJ whole genome shotgun (WGS) entry which is preliminary data.</text>
</comment>
<dbReference type="PIRSF" id="PIRSF038471">
    <property type="entry name" value="MreC"/>
    <property type="match status" value="1"/>
</dbReference>
<dbReference type="InterPro" id="IPR007221">
    <property type="entry name" value="MreC"/>
</dbReference>
<dbReference type="Gene3D" id="2.40.10.350">
    <property type="entry name" value="Rod shape-determining protein MreC, domain 2"/>
    <property type="match status" value="1"/>
</dbReference>
<dbReference type="InterPro" id="IPR055342">
    <property type="entry name" value="MreC_beta-barrel_core"/>
</dbReference>
<evidence type="ECO:0000256" key="1">
    <source>
        <dbReference type="ARBA" id="ARBA00009369"/>
    </source>
</evidence>
<protein>
    <recommendedName>
        <fullName evidence="2 5">Cell shape-determining protein MreC</fullName>
    </recommendedName>
    <alternativeName>
        <fullName evidence="4 5">Cell shape protein MreC</fullName>
    </alternativeName>
</protein>
<dbReference type="OrthoDB" id="9792313at2"/>
<feature type="domain" description="Rod shape-determining protein MreC beta-barrel core" evidence="7">
    <location>
        <begin position="122"/>
        <end position="275"/>
    </location>
</feature>
<evidence type="ECO:0000256" key="6">
    <source>
        <dbReference type="SAM" id="Coils"/>
    </source>
</evidence>
<keyword evidence="9" id="KW-1185">Reference proteome</keyword>
<organism evidence="8 9">
    <name type="scientific">Virgibacillus profundi</name>
    <dbReference type="NCBI Taxonomy" id="2024555"/>
    <lineage>
        <taxon>Bacteria</taxon>
        <taxon>Bacillati</taxon>
        <taxon>Bacillota</taxon>
        <taxon>Bacilli</taxon>
        <taxon>Bacillales</taxon>
        <taxon>Bacillaceae</taxon>
        <taxon>Virgibacillus</taxon>
    </lineage>
</organism>
<dbReference type="NCBIfam" id="TIGR00219">
    <property type="entry name" value="mreC"/>
    <property type="match status" value="1"/>
</dbReference>
<name>A0A2A2I7A2_9BACI</name>
<evidence type="ECO:0000259" key="7">
    <source>
        <dbReference type="Pfam" id="PF04085"/>
    </source>
</evidence>
<dbReference type="InterPro" id="IPR042177">
    <property type="entry name" value="Cell/Rod_1"/>
</dbReference>
<evidence type="ECO:0000256" key="2">
    <source>
        <dbReference type="ARBA" id="ARBA00013855"/>
    </source>
</evidence>
<dbReference type="RefSeq" id="WP_095657513.1">
    <property type="nucleotide sequence ID" value="NZ_NPOA01000026.1"/>
</dbReference>
<evidence type="ECO:0000313" key="9">
    <source>
        <dbReference type="Proteomes" id="UP000218887"/>
    </source>
</evidence>
<accession>A0A2A2I7A2</accession>
<sequence length="294" mass="33060">MPFFRKKRLFIILIGFIILVALIGFSLTDRGKLTTAEQFVNDTVGWAQGVIHAPVNFITDIFTNIDDFRDTYKENQLLKEELSENRSLIYESQELREENEELRNTLELTDSIRDFEPIQATVISRSPEIWMEQVTINKGEQDGVKPNMAVITAEGMVGKIQSPSQFTSTVQLITGFDQFNRISATISREDGKDINGMIEGFDKESNSLLFKIIEESDKDLEKGELVVSSGMGGVFPAGLMIGKVKEVTPDQYGLTRTALIEPAANMYEVNNVIVVDRTLTEEAEIESEDEEEGE</sequence>